<protein>
    <submittedName>
        <fullName evidence="2">Uncharacterized protein</fullName>
    </submittedName>
</protein>
<dbReference type="Proteomes" id="UP001152888">
    <property type="component" value="Unassembled WGS sequence"/>
</dbReference>
<evidence type="ECO:0000313" key="2">
    <source>
        <dbReference type="EMBL" id="CAH1989688.1"/>
    </source>
</evidence>
<accession>A0A9P0L2Z5</accession>
<proteinExistence type="predicted"/>
<reference evidence="2" key="1">
    <citation type="submission" date="2022-03" db="EMBL/GenBank/DDBJ databases">
        <authorList>
            <person name="Sayadi A."/>
        </authorList>
    </citation>
    <scope>NUCLEOTIDE SEQUENCE</scope>
</reference>
<dbReference type="AlphaFoldDB" id="A0A9P0L2Z5"/>
<organism evidence="2 3">
    <name type="scientific">Acanthoscelides obtectus</name>
    <name type="common">Bean weevil</name>
    <name type="synonym">Bruchus obtectus</name>
    <dbReference type="NCBI Taxonomy" id="200917"/>
    <lineage>
        <taxon>Eukaryota</taxon>
        <taxon>Metazoa</taxon>
        <taxon>Ecdysozoa</taxon>
        <taxon>Arthropoda</taxon>
        <taxon>Hexapoda</taxon>
        <taxon>Insecta</taxon>
        <taxon>Pterygota</taxon>
        <taxon>Neoptera</taxon>
        <taxon>Endopterygota</taxon>
        <taxon>Coleoptera</taxon>
        <taxon>Polyphaga</taxon>
        <taxon>Cucujiformia</taxon>
        <taxon>Chrysomeloidea</taxon>
        <taxon>Chrysomelidae</taxon>
        <taxon>Bruchinae</taxon>
        <taxon>Bruchini</taxon>
        <taxon>Acanthoscelides</taxon>
    </lineage>
</organism>
<name>A0A9P0L2Z5_ACAOB</name>
<gene>
    <name evidence="2" type="ORF">ACAOBT_LOCUS19180</name>
</gene>
<evidence type="ECO:0000313" key="3">
    <source>
        <dbReference type="Proteomes" id="UP001152888"/>
    </source>
</evidence>
<comment type="caution">
    <text evidence="2">The sequence shown here is derived from an EMBL/GenBank/DDBJ whole genome shotgun (WGS) entry which is preliminary data.</text>
</comment>
<dbReference type="OrthoDB" id="8179045at2759"/>
<dbReference type="EMBL" id="CAKOFQ010007068">
    <property type="protein sequence ID" value="CAH1989688.1"/>
    <property type="molecule type" value="Genomic_DNA"/>
</dbReference>
<evidence type="ECO:0000256" key="1">
    <source>
        <dbReference type="SAM" id="MobiDB-lite"/>
    </source>
</evidence>
<feature type="region of interest" description="Disordered" evidence="1">
    <location>
        <begin position="89"/>
        <end position="115"/>
    </location>
</feature>
<feature type="compositionally biased region" description="Polar residues" evidence="1">
    <location>
        <begin position="102"/>
        <end position="115"/>
    </location>
</feature>
<sequence length="148" mass="16725">MIISIPMSRQTLVPLSSNYLKKEDFPVHQNKLQGKKLTITAGKSISILDLQNELVAGSSGVKQNILNRNKKTRTTISSDSESFVAMSLQSEREPDDDIESATKFTQENTSESNTCKGRNEIKIGQFVLFLYEKHSYPEQVIELKEDEK</sequence>
<keyword evidence="3" id="KW-1185">Reference proteome</keyword>